<dbReference type="SUPFAM" id="SSF51445">
    <property type="entry name" value="(Trans)glycosidases"/>
    <property type="match status" value="1"/>
</dbReference>
<evidence type="ECO:0000256" key="1">
    <source>
        <dbReference type="ARBA" id="ARBA00022729"/>
    </source>
</evidence>
<feature type="domain" description="PA14" evidence="3">
    <location>
        <begin position="530"/>
        <end position="682"/>
    </location>
</feature>
<dbReference type="Pfam" id="PF07691">
    <property type="entry name" value="PA14"/>
    <property type="match status" value="1"/>
</dbReference>
<evidence type="ECO:0000256" key="2">
    <source>
        <dbReference type="SAM" id="SignalP"/>
    </source>
</evidence>
<feature type="signal peptide" evidence="2">
    <location>
        <begin position="1"/>
        <end position="24"/>
    </location>
</feature>
<gene>
    <name evidence="4" type="ORF">ACFSKU_09645</name>
</gene>
<dbReference type="PANTHER" id="PTHR46769">
    <property type="entry name" value="POLYCYSTIC KIDNEY AND HEPATIC DISEASE 1 (AUTOSOMAL RECESSIVE)-LIKE 1"/>
    <property type="match status" value="1"/>
</dbReference>
<name>A0ABW4WWU1_9BACT</name>
<keyword evidence="1 2" id="KW-0732">Signal</keyword>
<dbReference type="EMBL" id="JBHUHV010000028">
    <property type="protein sequence ID" value="MFD2067144.1"/>
    <property type="molecule type" value="Genomic_DNA"/>
</dbReference>
<dbReference type="InterPro" id="IPR052387">
    <property type="entry name" value="Fibrocystin"/>
</dbReference>
<dbReference type="SUPFAM" id="SSF56988">
    <property type="entry name" value="Anthrax protective antigen"/>
    <property type="match status" value="1"/>
</dbReference>
<keyword evidence="5" id="KW-1185">Reference proteome</keyword>
<sequence>MTIKFFTRTVLGLVCLLWSSYSYAQSSFKTANEYVKPYTEDFGYGNNLGYYSNGWDDKSVATLLSKIGTNTLRPTLPDAFIEEWGPTVRLNTFRSYSEELGLKDLTCFIEKPSSAHQDKKKYSGSSEPSKLFANLYEPIWNSDGTVNPQNYYADYVYKLVQTYGDYIKFWEVVNEPDYVSGVDVSNWLTRAPLPSETVNTRAPFYHYIRMLRITWEVVKKYNPDDYVAPGGIGYKEFLDAMLRYTDNPVDGSVTSQYPNKGGAYFDVLSYHVYPSHYLRTWENGGFKYLQNSDYAAAQVIKHKDGLEEVLNKYGYNGSTYPKKHVIITETNVSRRTVDWRYGSDEMQRNYATKALVLAQKNNIKQLHFFISAEFADAPAATQSVTSSYEHKLMGFYENLSRDKPGSEKITPSGKAFYTTTKLLKGYRYDASRTAALKMPETVEGAAFSKSGEYVYVLWAKNPTTGTEKYSTNYSFPVTWNFSSLTRYEWDYSSTGKTTVHSPQNITLSSNPAFFVGKIANSQTPVTTTCSATGTILREQWDNVKDSEVSASNFNGSPSSSNMLTSFEAESNKRDFYAARISGYICPPQTGDYTFWVAGDNNAELWLSTDDNPNNKVKIAYTKDWTNARQWEKYASQRSKPVRLEAGKRYYVEALQQEEWGGDNLAVAWQMPDGSKEAPIAGSHLSPSQLSKSTVSSSMVVPEELFSEEEVNELTVYPNPFRDRAIVTFRLEQACEALLDVYDLQGRLVQRLFTGQVEAGKTYTFEFDGNNAANGMYISRLSYKGKTVSQKLLLIK</sequence>
<accession>A0ABW4WWU1</accession>
<evidence type="ECO:0000259" key="3">
    <source>
        <dbReference type="PROSITE" id="PS51820"/>
    </source>
</evidence>
<dbReference type="PROSITE" id="PS51820">
    <property type="entry name" value="PA14"/>
    <property type="match status" value="1"/>
</dbReference>
<dbReference type="InterPro" id="IPR037524">
    <property type="entry name" value="PA14/GLEYA"/>
</dbReference>
<dbReference type="Pfam" id="PF18962">
    <property type="entry name" value="Por_Secre_tail"/>
    <property type="match status" value="1"/>
</dbReference>
<dbReference type="Gene3D" id="3.20.20.80">
    <property type="entry name" value="Glycosidases"/>
    <property type="match status" value="1"/>
</dbReference>
<dbReference type="InterPro" id="IPR011658">
    <property type="entry name" value="PA14_dom"/>
</dbReference>
<dbReference type="RefSeq" id="WP_377469698.1">
    <property type="nucleotide sequence ID" value="NZ_JBHUHV010000028.1"/>
</dbReference>
<reference evidence="5" key="1">
    <citation type="journal article" date="2019" name="Int. J. Syst. Evol. Microbiol.">
        <title>The Global Catalogue of Microorganisms (GCM) 10K type strain sequencing project: providing services to taxonomists for standard genome sequencing and annotation.</title>
        <authorList>
            <consortium name="The Broad Institute Genomics Platform"/>
            <consortium name="The Broad Institute Genome Sequencing Center for Infectious Disease"/>
            <person name="Wu L."/>
            <person name="Ma J."/>
        </authorList>
    </citation>
    <scope>NUCLEOTIDE SEQUENCE [LARGE SCALE GENOMIC DNA]</scope>
    <source>
        <strain evidence="5">JCM 16545</strain>
    </source>
</reference>
<protein>
    <submittedName>
        <fullName evidence="4">PA14 domain-containing protein</fullName>
    </submittedName>
</protein>
<dbReference type="Proteomes" id="UP001597369">
    <property type="component" value="Unassembled WGS sequence"/>
</dbReference>
<organism evidence="4 5">
    <name type="scientific">Pontibacter silvestris</name>
    <dbReference type="NCBI Taxonomy" id="2305183"/>
    <lineage>
        <taxon>Bacteria</taxon>
        <taxon>Pseudomonadati</taxon>
        <taxon>Bacteroidota</taxon>
        <taxon>Cytophagia</taxon>
        <taxon>Cytophagales</taxon>
        <taxon>Hymenobacteraceae</taxon>
        <taxon>Pontibacter</taxon>
    </lineage>
</organism>
<evidence type="ECO:0000313" key="5">
    <source>
        <dbReference type="Proteomes" id="UP001597369"/>
    </source>
</evidence>
<evidence type="ECO:0000313" key="4">
    <source>
        <dbReference type="EMBL" id="MFD2067144.1"/>
    </source>
</evidence>
<comment type="caution">
    <text evidence="4">The sequence shown here is derived from an EMBL/GenBank/DDBJ whole genome shotgun (WGS) entry which is preliminary data.</text>
</comment>
<dbReference type="InterPro" id="IPR026444">
    <property type="entry name" value="Secre_tail"/>
</dbReference>
<feature type="chain" id="PRO_5045300577" evidence="2">
    <location>
        <begin position="25"/>
        <end position="795"/>
    </location>
</feature>
<dbReference type="PANTHER" id="PTHR46769:SF2">
    <property type="entry name" value="FIBROCYSTIN-L ISOFORM 2 PRECURSOR-RELATED"/>
    <property type="match status" value="1"/>
</dbReference>
<dbReference type="NCBIfam" id="TIGR04183">
    <property type="entry name" value="Por_Secre_tail"/>
    <property type="match status" value="1"/>
</dbReference>
<dbReference type="InterPro" id="IPR017853">
    <property type="entry name" value="GH"/>
</dbReference>
<dbReference type="Gene3D" id="3.90.182.10">
    <property type="entry name" value="Toxin - Anthrax Protective Antigen,domain 1"/>
    <property type="match status" value="1"/>
</dbReference>
<dbReference type="SMART" id="SM00758">
    <property type="entry name" value="PA14"/>
    <property type="match status" value="1"/>
</dbReference>
<proteinExistence type="predicted"/>